<reference evidence="1" key="1">
    <citation type="submission" date="2020-08" db="EMBL/GenBank/DDBJ databases">
        <title>Multicomponent nature underlies the extraordinary mechanical properties of spider dragline silk.</title>
        <authorList>
            <person name="Kono N."/>
            <person name="Nakamura H."/>
            <person name="Mori M."/>
            <person name="Yoshida Y."/>
            <person name="Ohtoshi R."/>
            <person name="Malay A.D."/>
            <person name="Moran D.A.P."/>
            <person name="Tomita M."/>
            <person name="Numata K."/>
            <person name="Arakawa K."/>
        </authorList>
    </citation>
    <scope>NUCLEOTIDE SEQUENCE</scope>
</reference>
<evidence type="ECO:0000313" key="2">
    <source>
        <dbReference type="Proteomes" id="UP000887013"/>
    </source>
</evidence>
<dbReference type="AlphaFoldDB" id="A0A8X6J2I0"/>
<name>A0A8X6J2I0_NEPPI</name>
<dbReference type="Proteomes" id="UP000887013">
    <property type="component" value="Unassembled WGS sequence"/>
</dbReference>
<comment type="caution">
    <text evidence="1">The sequence shown here is derived from an EMBL/GenBank/DDBJ whole genome shotgun (WGS) entry which is preliminary data.</text>
</comment>
<keyword evidence="2" id="KW-1185">Reference proteome</keyword>
<proteinExistence type="predicted"/>
<dbReference type="EMBL" id="BMAW01087200">
    <property type="protein sequence ID" value="GFS28472.1"/>
    <property type="molecule type" value="Genomic_DNA"/>
</dbReference>
<protein>
    <submittedName>
        <fullName evidence="1">Uncharacterized protein</fullName>
    </submittedName>
</protein>
<evidence type="ECO:0000313" key="1">
    <source>
        <dbReference type="EMBL" id="GFS28472.1"/>
    </source>
</evidence>
<organism evidence="1 2">
    <name type="scientific">Nephila pilipes</name>
    <name type="common">Giant wood spider</name>
    <name type="synonym">Nephila maculata</name>
    <dbReference type="NCBI Taxonomy" id="299642"/>
    <lineage>
        <taxon>Eukaryota</taxon>
        <taxon>Metazoa</taxon>
        <taxon>Ecdysozoa</taxon>
        <taxon>Arthropoda</taxon>
        <taxon>Chelicerata</taxon>
        <taxon>Arachnida</taxon>
        <taxon>Araneae</taxon>
        <taxon>Araneomorphae</taxon>
        <taxon>Entelegynae</taxon>
        <taxon>Araneoidea</taxon>
        <taxon>Nephilidae</taxon>
        <taxon>Nephila</taxon>
    </lineage>
</organism>
<accession>A0A8X6J2I0</accession>
<gene>
    <name evidence="1" type="ORF">NPIL_230341</name>
</gene>
<feature type="non-terminal residue" evidence="1">
    <location>
        <position position="1"/>
    </location>
</feature>
<sequence>NLGSGNKRLEIQTDIHGGFISTGGIC</sequence>